<dbReference type="Gramene" id="rna49675">
    <property type="protein sequence ID" value="RHN43144.1"/>
    <property type="gene ID" value="gene49675"/>
</dbReference>
<dbReference type="InterPro" id="IPR001810">
    <property type="entry name" value="F-box_dom"/>
</dbReference>
<dbReference type="InterPro" id="IPR040275">
    <property type="entry name" value="At5g39450-like"/>
</dbReference>
<dbReference type="AlphaFoldDB" id="A0A396GUI7"/>
<proteinExistence type="predicted"/>
<dbReference type="SMART" id="SM00256">
    <property type="entry name" value="FBOX"/>
    <property type="match status" value="1"/>
</dbReference>
<evidence type="ECO:0000259" key="1">
    <source>
        <dbReference type="PROSITE" id="PS50181"/>
    </source>
</evidence>
<protein>
    <submittedName>
        <fullName evidence="2">Putative F-box domain-containing protein</fullName>
    </submittedName>
</protein>
<dbReference type="SUPFAM" id="SSF81383">
    <property type="entry name" value="F-box domain"/>
    <property type="match status" value="1"/>
</dbReference>
<dbReference type="PROSITE" id="PS50181">
    <property type="entry name" value="FBOX"/>
    <property type="match status" value="1"/>
</dbReference>
<accession>A0A396GUI7</accession>
<dbReference type="InterPro" id="IPR036047">
    <property type="entry name" value="F-box-like_dom_sf"/>
</dbReference>
<gene>
    <name evidence="2" type="ORF">MtrunA17_Chr8g0384611</name>
</gene>
<dbReference type="PANTHER" id="PTHR31370">
    <property type="entry name" value="F-BOX PROTEIN FAMILY-LIKE"/>
    <property type="match status" value="1"/>
</dbReference>
<name>A0A396GUI7_MEDTR</name>
<dbReference type="EMBL" id="PSQE01000008">
    <property type="protein sequence ID" value="RHN43144.1"/>
    <property type="molecule type" value="Genomic_DNA"/>
</dbReference>
<dbReference type="Pfam" id="PF00646">
    <property type="entry name" value="F-box"/>
    <property type="match status" value="1"/>
</dbReference>
<comment type="caution">
    <text evidence="2">The sequence shown here is derived from an EMBL/GenBank/DDBJ whole genome shotgun (WGS) entry which is preliminary data.</text>
</comment>
<reference evidence="2" key="1">
    <citation type="journal article" date="2018" name="Nat. Plants">
        <title>Whole-genome landscape of Medicago truncatula symbiotic genes.</title>
        <authorList>
            <person name="Pecrix Y."/>
            <person name="Gamas P."/>
            <person name="Carrere S."/>
        </authorList>
    </citation>
    <scope>NUCLEOTIDE SEQUENCE</scope>
    <source>
        <tissue evidence="2">Leaves</tissue>
    </source>
</reference>
<feature type="domain" description="F-box" evidence="1">
    <location>
        <begin position="11"/>
        <end position="57"/>
    </location>
</feature>
<dbReference type="PANTHER" id="PTHR31370:SF2">
    <property type="entry name" value="OS08G0105100 PROTEIN"/>
    <property type="match status" value="1"/>
</dbReference>
<sequence>MLSPCPYPLDSSPLIHLPDDVFATVSRYLIPREVFNLSLCCKSLYALASSEKVWLTQCDIIDIVSLKDLVEWRVCVSSYKALCRFLLSVKSLLGIWVQQNPELGNLVYVMPGFVSIVACRVIPQEVVSLGIKDCSILWSPVFEIVCDFDGSNMFFLHGREEEGIDCVYHGSLKCVNRFCNLLLLEVESRKQDNNEVMIPFRKLGFRDRKKLLEITTSQVRIEVPNMGTGRLFPRSRDDSVNFQKDLVLLKERRAFLVQMTQMYKLGCIQIENKENSQGEVCSMELEVDEVRKSHDYSKALSFPPSNKDNHTQCIKRKSLGGYFWGGFKHILGRSSLVDGCAVNTDQQHNATTGARNHRRSSSIDGSVANIDQQRNMMAGKRDDQRSGTTDGIVVNIDQKHGTSYHRRSSTIDGSINNIDQQHKMIAGTRDDRKSGAIDGRVVNIDQQHNTTAGTGENYIGISSNHEIKNAKLQDFLRSSDTLMLTLSALNAKLSSFRGWPNMNKNWFALYKMPLQVPKEDQVYAGLWGGTLGWPPEKSSQNKPEKALFFLLLSYWESKGQQLLIGTKILEGARYALHPNGSAMFIVNINEPSSDPFPWETDRDSFPMNIQHAFAGEGIARGYGFKYPGAKSGSLFVLQNGDLAFVWKESRDVLTLQRLNLQELLKKGRRIPSLPPIDNFSYLMKSCLNVFTS</sequence>
<dbReference type="Proteomes" id="UP000265566">
    <property type="component" value="Chromosome 8"/>
</dbReference>
<evidence type="ECO:0000313" key="2">
    <source>
        <dbReference type="EMBL" id="RHN43144.1"/>
    </source>
</evidence>
<organism evidence="2">
    <name type="scientific">Medicago truncatula</name>
    <name type="common">Barrel medic</name>
    <name type="synonym">Medicago tribuloides</name>
    <dbReference type="NCBI Taxonomy" id="3880"/>
    <lineage>
        <taxon>Eukaryota</taxon>
        <taxon>Viridiplantae</taxon>
        <taxon>Streptophyta</taxon>
        <taxon>Embryophyta</taxon>
        <taxon>Tracheophyta</taxon>
        <taxon>Spermatophyta</taxon>
        <taxon>Magnoliopsida</taxon>
        <taxon>eudicotyledons</taxon>
        <taxon>Gunneridae</taxon>
        <taxon>Pentapetalae</taxon>
        <taxon>rosids</taxon>
        <taxon>fabids</taxon>
        <taxon>Fabales</taxon>
        <taxon>Fabaceae</taxon>
        <taxon>Papilionoideae</taxon>
        <taxon>50 kb inversion clade</taxon>
        <taxon>NPAAA clade</taxon>
        <taxon>Hologalegina</taxon>
        <taxon>IRL clade</taxon>
        <taxon>Trifolieae</taxon>
        <taxon>Medicago</taxon>
    </lineage>
</organism>